<accession>A0ABV7HL92</accession>
<dbReference type="Proteomes" id="UP001595476">
    <property type="component" value="Unassembled WGS sequence"/>
</dbReference>
<reference evidence="2" key="1">
    <citation type="journal article" date="2019" name="Int. J. Syst. Evol. Microbiol.">
        <title>The Global Catalogue of Microorganisms (GCM) 10K type strain sequencing project: providing services to taxonomists for standard genome sequencing and annotation.</title>
        <authorList>
            <consortium name="The Broad Institute Genomics Platform"/>
            <consortium name="The Broad Institute Genome Sequencing Center for Infectious Disease"/>
            <person name="Wu L."/>
            <person name="Ma J."/>
        </authorList>
    </citation>
    <scope>NUCLEOTIDE SEQUENCE [LARGE SCALE GENOMIC DNA]</scope>
    <source>
        <strain evidence="2">KCTC 52438</strain>
    </source>
</reference>
<dbReference type="EMBL" id="JBHRSZ010000009">
    <property type="protein sequence ID" value="MFC3153478.1"/>
    <property type="molecule type" value="Genomic_DNA"/>
</dbReference>
<sequence length="149" mass="17301">MEISDALKLIDRINNLPEIYDQIERAVIATMHSYYSEILNIEMEEAKIMEGEDYNHDELAPLIENKKSIHEKYWSNPAGFYQPCSSSSSPDHIWNNLSSIEILQNGDDELPLFLFKANYTDQDINLTTNRAYLLKLRGTQLKIEHTFFG</sequence>
<proteinExistence type="predicted"/>
<gene>
    <name evidence="1" type="ORF">ACFOEK_20730</name>
</gene>
<keyword evidence="2" id="KW-1185">Reference proteome</keyword>
<organism evidence="1 2">
    <name type="scientific">Litoribrevibacter euphylliae</name>
    <dbReference type="NCBI Taxonomy" id="1834034"/>
    <lineage>
        <taxon>Bacteria</taxon>
        <taxon>Pseudomonadati</taxon>
        <taxon>Pseudomonadota</taxon>
        <taxon>Gammaproteobacteria</taxon>
        <taxon>Oceanospirillales</taxon>
        <taxon>Oceanospirillaceae</taxon>
        <taxon>Litoribrevibacter</taxon>
    </lineage>
</organism>
<protein>
    <submittedName>
        <fullName evidence="1">Uncharacterized protein</fullName>
    </submittedName>
</protein>
<evidence type="ECO:0000313" key="2">
    <source>
        <dbReference type="Proteomes" id="UP001595476"/>
    </source>
</evidence>
<comment type="caution">
    <text evidence="1">The sequence shown here is derived from an EMBL/GenBank/DDBJ whole genome shotgun (WGS) entry which is preliminary data.</text>
</comment>
<name>A0ABV7HL92_9GAMM</name>
<dbReference type="RefSeq" id="WP_386723398.1">
    <property type="nucleotide sequence ID" value="NZ_JBHRSZ010000009.1"/>
</dbReference>
<evidence type="ECO:0000313" key="1">
    <source>
        <dbReference type="EMBL" id="MFC3153478.1"/>
    </source>
</evidence>